<dbReference type="eggNOG" id="ENOG502RRVJ">
    <property type="taxonomic scope" value="Eukaryota"/>
</dbReference>
<organism evidence="1 2">
    <name type="scientific">Phytophthora infestans (strain T30-4)</name>
    <name type="common">Potato late blight agent</name>
    <dbReference type="NCBI Taxonomy" id="403677"/>
    <lineage>
        <taxon>Eukaryota</taxon>
        <taxon>Sar</taxon>
        <taxon>Stramenopiles</taxon>
        <taxon>Oomycota</taxon>
        <taxon>Peronosporomycetes</taxon>
        <taxon>Peronosporales</taxon>
        <taxon>Peronosporaceae</taxon>
        <taxon>Phytophthora</taxon>
    </lineage>
</organism>
<evidence type="ECO:0000313" key="2">
    <source>
        <dbReference type="Proteomes" id="UP000006643"/>
    </source>
</evidence>
<dbReference type="GeneID" id="9478667"/>
<reference evidence="2" key="1">
    <citation type="journal article" date="2009" name="Nature">
        <title>Genome sequence and analysis of the Irish potato famine pathogen Phytophthora infestans.</title>
        <authorList>
            <consortium name="The Broad Institute Genome Sequencing Platform"/>
            <person name="Haas B.J."/>
            <person name="Kamoun S."/>
            <person name="Zody M.C."/>
            <person name="Jiang R.H."/>
            <person name="Handsaker R.E."/>
            <person name="Cano L.M."/>
            <person name="Grabherr M."/>
            <person name="Kodira C.D."/>
            <person name="Raffaele S."/>
            <person name="Torto-Alalibo T."/>
            <person name="Bozkurt T.O."/>
            <person name="Ah-Fong A.M."/>
            <person name="Alvarado L."/>
            <person name="Anderson V.L."/>
            <person name="Armstrong M.R."/>
            <person name="Avrova A."/>
            <person name="Baxter L."/>
            <person name="Beynon J."/>
            <person name="Boevink P.C."/>
            <person name="Bollmann S.R."/>
            <person name="Bos J.I."/>
            <person name="Bulone V."/>
            <person name="Cai G."/>
            <person name="Cakir C."/>
            <person name="Carrington J.C."/>
            <person name="Chawner M."/>
            <person name="Conti L."/>
            <person name="Costanzo S."/>
            <person name="Ewan R."/>
            <person name="Fahlgren N."/>
            <person name="Fischbach M.A."/>
            <person name="Fugelstad J."/>
            <person name="Gilroy E.M."/>
            <person name="Gnerre S."/>
            <person name="Green P.J."/>
            <person name="Grenville-Briggs L.J."/>
            <person name="Griffith J."/>
            <person name="Grunwald N.J."/>
            <person name="Horn K."/>
            <person name="Horner N.R."/>
            <person name="Hu C.H."/>
            <person name="Huitema E."/>
            <person name="Jeong D.H."/>
            <person name="Jones A.M."/>
            <person name="Jones J.D."/>
            <person name="Jones R.W."/>
            <person name="Karlsson E.K."/>
            <person name="Kunjeti S.G."/>
            <person name="Lamour K."/>
            <person name="Liu Z."/>
            <person name="Ma L."/>
            <person name="Maclean D."/>
            <person name="Chibucos M.C."/>
            <person name="McDonald H."/>
            <person name="McWalters J."/>
            <person name="Meijer H.J."/>
            <person name="Morgan W."/>
            <person name="Morris P.F."/>
            <person name="Munro C.A."/>
            <person name="O'Neill K."/>
            <person name="Ospina-Giraldo M."/>
            <person name="Pinzon A."/>
            <person name="Pritchard L."/>
            <person name="Ramsahoye B."/>
            <person name="Ren Q."/>
            <person name="Restrepo S."/>
            <person name="Roy S."/>
            <person name="Sadanandom A."/>
            <person name="Savidor A."/>
            <person name="Schornack S."/>
            <person name="Schwartz D.C."/>
            <person name="Schumann U.D."/>
            <person name="Schwessinger B."/>
            <person name="Seyer L."/>
            <person name="Sharpe T."/>
            <person name="Silvar C."/>
            <person name="Song J."/>
            <person name="Studholme D.J."/>
            <person name="Sykes S."/>
            <person name="Thines M."/>
            <person name="van de Vondervoort P.J."/>
            <person name="Phuntumart V."/>
            <person name="Wawra S."/>
            <person name="Weide R."/>
            <person name="Win J."/>
            <person name="Young C."/>
            <person name="Zhou S."/>
            <person name="Fry W."/>
            <person name="Meyers B.C."/>
            <person name="van West P."/>
            <person name="Ristaino J."/>
            <person name="Govers F."/>
            <person name="Birch P.R."/>
            <person name="Whisson S.C."/>
            <person name="Judelson H.S."/>
            <person name="Nusbaum C."/>
        </authorList>
    </citation>
    <scope>NUCLEOTIDE SEQUENCE [LARGE SCALE GENOMIC DNA]</scope>
    <source>
        <strain evidence="2">T30-4</strain>
    </source>
</reference>
<accession>D0MVK1</accession>
<dbReference type="STRING" id="403677.D0MVK1"/>
<dbReference type="RefSeq" id="XP_002907100.1">
    <property type="nucleotide sequence ID" value="XM_002907054.1"/>
</dbReference>
<dbReference type="Proteomes" id="UP000006643">
    <property type="component" value="Unassembled WGS sequence"/>
</dbReference>
<sequence length="102" mass="11342">MSVASSLLVVGAAAEQPLGGITGYLKSVFLLDIALSETELRYLMITEEDKPIPRLYLKDRLENTVSARQVIDPDADEYNAALPVLDDSELLSVELVFTWDLW</sequence>
<dbReference type="EMBL" id="DS028120">
    <property type="protein sequence ID" value="EEY63664.1"/>
    <property type="molecule type" value="Genomic_DNA"/>
</dbReference>
<dbReference type="AlphaFoldDB" id="D0MVK1"/>
<proteinExistence type="predicted"/>
<dbReference type="InParanoid" id="D0MVK1"/>
<protein>
    <submittedName>
        <fullName evidence="1">Uncharacterized protein</fullName>
    </submittedName>
</protein>
<dbReference type="VEuPathDB" id="FungiDB:PITG_02132"/>
<evidence type="ECO:0000313" key="1">
    <source>
        <dbReference type="EMBL" id="EEY63664.1"/>
    </source>
</evidence>
<dbReference type="KEGG" id="pif:PITG_02132"/>
<dbReference type="HOGENOM" id="CLU_2282942_0_0_1"/>
<dbReference type="OrthoDB" id="124527at2759"/>
<keyword evidence="2" id="KW-1185">Reference proteome</keyword>
<gene>
    <name evidence="1" type="ORF">PITG_02132</name>
</gene>
<name>D0MVK1_PHYIT</name>